<feature type="chain" id="PRO_5038713293" evidence="2">
    <location>
        <begin position="25"/>
        <end position="110"/>
    </location>
</feature>
<organism evidence="3 4">
    <name type="scientific">Candidatus Halomonas stercoripullorum</name>
    <dbReference type="NCBI Taxonomy" id="2838617"/>
    <lineage>
        <taxon>Bacteria</taxon>
        <taxon>Pseudomonadati</taxon>
        <taxon>Pseudomonadota</taxon>
        <taxon>Gammaproteobacteria</taxon>
        <taxon>Oceanospirillales</taxon>
        <taxon>Halomonadaceae</taxon>
        <taxon>Halomonas</taxon>
    </lineage>
</organism>
<accession>A0A9D1WMR4</accession>
<reference evidence="3" key="1">
    <citation type="journal article" date="2021" name="PeerJ">
        <title>Extensive microbial diversity within the chicken gut microbiome revealed by metagenomics and culture.</title>
        <authorList>
            <person name="Gilroy R."/>
            <person name="Ravi A."/>
            <person name="Getino M."/>
            <person name="Pursley I."/>
            <person name="Horton D.L."/>
            <person name="Alikhan N.F."/>
            <person name="Baker D."/>
            <person name="Gharbi K."/>
            <person name="Hall N."/>
            <person name="Watson M."/>
            <person name="Adriaenssens E.M."/>
            <person name="Foster-Nyarko E."/>
            <person name="Jarju S."/>
            <person name="Secka A."/>
            <person name="Antonio M."/>
            <person name="Oren A."/>
            <person name="Chaudhuri R.R."/>
            <person name="La Ragione R."/>
            <person name="Hildebrand F."/>
            <person name="Pallen M.J."/>
        </authorList>
    </citation>
    <scope>NUCLEOTIDE SEQUENCE</scope>
    <source>
        <strain evidence="3">1193</strain>
    </source>
</reference>
<sequence>MKRHNGKKALLAALALSAAPLAFGVDPFYDSNPETLPGAVSGEEAFGVTEEHENNVGAVRDEAGQDMHGTGVDHATSTDAGSPYADLEPDGPGLDEPGQPIRPGQMEQEH</sequence>
<name>A0A9D1WMR4_9GAMM</name>
<reference evidence="3" key="2">
    <citation type="submission" date="2021-04" db="EMBL/GenBank/DDBJ databases">
        <authorList>
            <person name="Gilroy R."/>
        </authorList>
    </citation>
    <scope>NUCLEOTIDE SEQUENCE</scope>
    <source>
        <strain evidence="3">1193</strain>
    </source>
</reference>
<evidence type="ECO:0000256" key="1">
    <source>
        <dbReference type="SAM" id="MobiDB-lite"/>
    </source>
</evidence>
<comment type="caution">
    <text evidence="3">The sequence shown here is derived from an EMBL/GenBank/DDBJ whole genome shotgun (WGS) entry which is preliminary data.</text>
</comment>
<evidence type="ECO:0000256" key="2">
    <source>
        <dbReference type="SAM" id="SignalP"/>
    </source>
</evidence>
<keyword evidence="2" id="KW-0732">Signal</keyword>
<feature type="region of interest" description="Disordered" evidence="1">
    <location>
        <begin position="60"/>
        <end position="110"/>
    </location>
</feature>
<evidence type="ECO:0000313" key="3">
    <source>
        <dbReference type="EMBL" id="HIX62030.1"/>
    </source>
</evidence>
<dbReference type="EMBL" id="DXFC01000218">
    <property type="protein sequence ID" value="HIX62030.1"/>
    <property type="molecule type" value="Genomic_DNA"/>
</dbReference>
<evidence type="ECO:0000313" key="4">
    <source>
        <dbReference type="Proteomes" id="UP000824248"/>
    </source>
</evidence>
<gene>
    <name evidence="3" type="ORF">H9854_07350</name>
</gene>
<dbReference type="AlphaFoldDB" id="A0A9D1WMR4"/>
<feature type="signal peptide" evidence="2">
    <location>
        <begin position="1"/>
        <end position="24"/>
    </location>
</feature>
<proteinExistence type="predicted"/>
<protein>
    <submittedName>
        <fullName evidence="3">Uncharacterized protein</fullName>
    </submittedName>
</protein>
<dbReference type="Proteomes" id="UP000824248">
    <property type="component" value="Unassembled WGS sequence"/>
</dbReference>